<proteinExistence type="predicted"/>
<accession>I3X000</accession>
<evidence type="ECO:0000313" key="3">
    <source>
        <dbReference type="Proteomes" id="UP000006180"/>
    </source>
</evidence>
<protein>
    <recommendedName>
        <fullName evidence="1">Surface antigen domain-containing protein</fullName>
    </recommendedName>
</protein>
<evidence type="ECO:0000313" key="2">
    <source>
        <dbReference type="EMBL" id="AFL49206.1"/>
    </source>
</evidence>
<evidence type="ECO:0000259" key="1">
    <source>
        <dbReference type="Pfam" id="PF16998"/>
    </source>
</evidence>
<gene>
    <name evidence="2" type="ORF">USDA257_c06110</name>
</gene>
<dbReference type="AlphaFoldDB" id="I3X000"/>
<reference evidence="2 3" key="1">
    <citation type="journal article" date="2012" name="J. Bacteriol.">
        <title>Complete genome sequence of the broad-host-range strain Sinorhizobium fredii USDA257.</title>
        <authorList>
            <person name="Schuldes J."/>
            <person name="Rodriguez Orbegoso M."/>
            <person name="Schmeisser C."/>
            <person name="Krishnan H.B."/>
            <person name="Daniel R."/>
            <person name="Streit W.R."/>
        </authorList>
    </citation>
    <scope>NUCLEOTIDE SEQUENCE [LARGE SCALE GENOMIC DNA]</scope>
    <source>
        <strain evidence="2 3">USDA 257</strain>
    </source>
</reference>
<name>I3X000_SINF2</name>
<feature type="domain" description="Surface antigen" evidence="1">
    <location>
        <begin position="54"/>
        <end position="165"/>
    </location>
</feature>
<dbReference type="InterPro" id="IPR032635">
    <property type="entry name" value="Anti_2"/>
</dbReference>
<sequence length="166" mass="17247">MRRRSVLGSGESDRIAVQDIAKWIDGKKGFSIALLRSAALCLSIFALPGCMGSGLDLFGNSSVDRSVATGTVPVAKTSDGLSDAVAVRNAVSSADIASGGSAIPWANTSSGSAGVISSIEEDHASGVLCRRFTTTRHSFEGIAKFDGRTCRLDNGEWYLTSFGPQG</sequence>
<dbReference type="EMBL" id="CP003563">
    <property type="protein sequence ID" value="AFL49206.1"/>
    <property type="molecule type" value="Genomic_DNA"/>
</dbReference>
<dbReference type="KEGG" id="sfd:USDA257_c06110"/>
<dbReference type="Pfam" id="PF16998">
    <property type="entry name" value="17kDa_Anti_2"/>
    <property type="match status" value="1"/>
</dbReference>
<dbReference type="eggNOG" id="COG4520">
    <property type="taxonomic scope" value="Bacteria"/>
</dbReference>
<dbReference type="STRING" id="1185652.USDA257_c06110"/>
<dbReference type="HOGENOM" id="CLU_142091_0_0_5"/>
<organism evidence="2 3">
    <name type="scientific">Sinorhizobium fredii (strain USDA 257)</name>
    <dbReference type="NCBI Taxonomy" id="1185652"/>
    <lineage>
        <taxon>Bacteria</taxon>
        <taxon>Pseudomonadati</taxon>
        <taxon>Pseudomonadota</taxon>
        <taxon>Alphaproteobacteria</taxon>
        <taxon>Hyphomicrobiales</taxon>
        <taxon>Rhizobiaceae</taxon>
        <taxon>Sinorhizobium/Ensifer group</taxon>
        <taxon>Sinorhizobium</taxon>
    </lineage>
</organism>
<dbReference type="PATRIC" id="fig|1185652.3.peg.631"/>
<dbReference type="Proteomes" id="UP000006180">
    <property type="component" value="Chromosome"/>
</dbReference>